<keyword evidence="2" id="KW-1185">Reference proteome</keyword>
<evidence type="ECO:0000313" key="1">
    <source>
        <dbReference type="EMBL" id="KAJ5553088.1"/>
    </source>
</evidence>
<dbReference type="Proteomes" id="UP001220324">
    <property type="component" value="Unassembled WGS sequence"/>
</dbReference>
<dbReference type="CDD" id="cd12148">
    <property type="entry name" value="fungal_TF_MHR"/>
    <property type="match status" value="1"/>
</dbReference>
<proteinExistence type="predicted"/>
<comment type="caution">
    <text evidence="1">The sequence shown here is derived from an EMBL/GenBank/DDBJ whole genome shotgun (WGS) entry which is preliminary data.</text>
</comment>
<gene>
    <name evidence="1" type="ORF">N7494_002466</name>
</gene>
<name>A0AAD6D5Q5_9EURO</name>
<dbReference type="AlphaFoldDB" id="A0AAD6D5Q5"/>
<accession>A0AAD6D5Q5</accession>
<organism evidence="1 2">
    <name type="scientific">Penicillium frequentans</name>
    <dbReference type="NCBI Taxonomy" id="3151616"/>
    <lineage>
        <taxon>Eukaryota</taxon>
        <taxon>Fungi</taxon>
        <taxon>Dikarya</taxon>
        <taxon>Ascomycota</taxon>
        <taxon>Pezizomycotina</taxon>
        <taxon>Eurotiomycetes</taxon>
        <taxon>Eurotiomycetidae</taxon>
        <taxon>Eurotiales</taxon>
        <taxon>Aspergillaceae</taxon>
        <taxon>Penicillium</taxon>
    </lineage>
</organism>
<evidence type="ECO:0008006" key="3">
    <source>
        <dbReference type="Google" id="ProtNLM"/>
    </source>
</evidence>
<reference evidence="1 2" key="1">
    <citation type="journal article" date="2023" name="IMA Fungus">
        <title>Comparative genomic study of the Penicillium genus elucidates a diverse pangenome and 15 lateral gene transfer events.</title>
        <authorList>
            <person name="Petersen C."/>
            <person name="Sorensen T."/>
            <person name="Nielsen M.R."/>
            <person name="Sondergaard T.E."/>
            <person name="Sorensen J.L."/>
            <person name="Fitzpatrick D.A."/>
            <person name="Frisvad J.C."/>
            <person name="Nielsen K.L."/>
        </authorList>
    </citation>
    <scope>NUCLEOTIDE SEQUENCE [LARGE SCALE GENOMIC DNA]</scope>
    <source>
        <strain evidence="1 2">IBT 35679</strain>
    </source>
</reference>
<protein>
    <recommendedName>
        <fullName evidence="3">Transcription factor domain-containing protein</fullName>
    </recommendedName>
</protein>
<dbReference type="EMBL" id="JAQIZZ010000002">
    <property type="protein sequence ID" value="KAJ5553088.1"/>
    <property type="molecule type" value="Genomic_DNA"/>
</dbReference>
<evidence type="ECO:0000313" key="2">
    <source>
        <dbReference type="Proteomes" id="UP001220324"/>
    </source>
</evidence>
<sequence length="615" mass="68828">MRSRRVLDAEKEAALKETQAVSVPSDTERAEHVVTPSVQYPNPGYLGSSSHTTLFDQLQLDRDVGPNGFSRGDAGGADSPTEYIIDETCISRGAEFILELHRGSMIRPLVQLVEIWSTKGTNLALAGAFTEPCAATATHLLSQCHGDQATALEISRNLFNHSCRPISLNRETTFDDYCGKICGQNARWESLGIFFIAACRASIDLSYAETLYGSEQQRRKIQKLALSYSDRCLDLCLHLDCMNDVQLILQYENFISHSQVDGDQNVAASLFALGYHQQKPESFGDVPVFLNRLRQTAFCRTYSADKNVSIFLGRPPRIVRKFCHFYLPSLEPQPPQKASRKPPIWNQARGPNFITDSRWAALCGILKEDILDLYTTDDYDERNRQARLIDADACAQWNAIPADYRLDCDLKSCNRQPVERDFMANMKLNYLHVHFLLRLACVYPMTTGRDPGLFQVSTKMLSLVVETIMLKDQIINSGTSLVWKVAYYGLSAAGLICLTLVNKGFATEIPDLSVSKVFQDLSILVGEIERGTLVYIDSPNFALLSRAAQTIKSLLDRMLSNSMAAMPGTQPDLLPDSETMATLEGGSWALWDSSNLQDFEINFWHNLADHPFLND</sequence>